<feature type="transmembrane region" description="Helical" evidence="8">
    <location>
        <begin position="164"/>
        <end position="187"/>
    </location>
</feature>
<feature type="transmembrane region" description="Helical" evidence="8">
    <location>
        <begin position="77"/>
        <end position="94"/>
    </location>
</feature>
<comment type="subcellular location">
    <subcellularLocation>
        <location evidence="1">Cell membrane</location>
        <topology evidence="1">Multi-pass membrane protein</topology>
    </subcellularLocation>
</comment>
<dbReference type="Proteomes" id="UP000243819">
    <property type="component" value="Unassembled WGS sequence"/>
</dbReference>
<sequence>MSYIEKRKHYKRLFLVVIVVLLFVIVYASTLGAANITFNQSLRIIAEKIPILNRYLFDHSIPNNFRIIIWKIRLPRIFLAGLVGMGLSVVGATFQGMFKNPMAEPYVLGISSGAALGATIGIILGLENYGTGIGLINIFAFIGAISTVTLVYNVARIGFKVPTISLLLAGIAISSMMSSLISILMIFNRDKVENIVFWIMGSVSAASWRHIYILAPVTIVGSGAIYFFAKNLNILMLGEESAQNLGVEVDKTKKYLLILSTIIVAFTVSVSGIIGFVGLIVPHGVRMLLGPDHRVLIPFTALIGSIFLIITDTIARTIIAPSEIPVGAVTAVLGSPYFLYLLYKTKKKVG</sequence>
<dbReference type="GO" id="GO:0005886">
    <property type="term" value="C:plasma membrane"/>
    <property type="evidence" value="ECO:0007669"/>
    <property type="project" value="UniProtKB-SubCell"/>
</dbReference>
<keyword evidence="5 8" id="KW-0812">Transmembrane</keyword>
<feature type="transmembrane region" description="Helical" evidence="8">
    <location>
        <begin position="324"/>
        <end position="343"/>
    </location>
</feature>
<dbReference type="GO" id="GO:0033214">
    <property type="term" value="P:siderophore-iron import into cell"/>
    <property type="evidence" value="ECO:0007669"/>
    <property type="project" value="TreeGrafter"/>
</dbReference>
<dbReference type="OrthoDB" id="9792889at2"/>
<dbReference type="Pfam" id="PF01032">
    <property type="entry name" value="FecCD"/>
    <property type="match status" value="1"/>
</dbReference>
<dbReference type="CDD" id="cd06550">
    <property type="entry name" value="TM_ABC_iron-siderophores_like"/>
    <property type="match status" value="1"/>
</dbReference>
<dbReference type="PANTHER" id="PTHR30472">
    <property type="entry name" value="FERRIC ENTEROBACTIN TRANSPORT SYSTEM PERMEASE PROTEIN"/>
    <property type="match status" value="1"/>
</dbReference>
<evidence type="ECO:0000313" key="10">
    <source>
        <dbReference type="Proteomes" id="UP000243819"/>
    </source>
</evidence>
<reference evidence="10" key="1">
    <citation type="submission" date="2016-10" db="EMBL/GenBank/DDBJ databases">
        <authorList>
            <person name="Varghese N."/>
            <person name="Submissions S."/>
        </authorList>
    </citation>
    <scope>NUCLEOTIDE SEQUENCE [LARGE SCALE GENOMIC DNA]</scope>
    <source>
        <strain evidence="10">DSM 13577</strain>
    </source>
</reference>
<proteinExistence type="inferred from homology"/>
<evidence type="ECO:0000256" key="6">
    <source>
        <dbReference type="ARBA" id="ARBA00022989"/>
    </source>
</evidence>
<feature type="transmembrane region" description="Helical" evidence="8">
    <location>
        <begin position="208"/>
        <end position="229"/>
    </location>
</feature>
<feature type="transmembrane region" description="Helical" evidence="8">
    <location>
        <begin position="12"/>
        <end position="34"/>
    </location>
</feature>
<evidence type="ECO:0000256" key="5">
    <source>
        <dbReference type="ARBA" id="ARBA00022692"/>
    </source>
</evidence>
<dbReference type="GO" id="GO:0022857">
    <property type="term" value="F:transmembrane transporter activity"/>
    <property type="evidence" value="ECO:0007669"/>
    <property type="project" value="InterPro"/>
</dbReference>
<evidence type="ECO:0000256" key="7">
    <source>
        <dbReference type="ARBA" id="ARBA00023136"/>
    </source>
</evidence>
<keyword evidence="6 8" id="KW-1133">Transmembrane helix</keyword>
<name>A0A1I0A1V2_9FIRM</name>
<evidence type="ECO:0000256" key="3">
    <source>
        <dbReference type="ARBA" id="ARBA00022448"/>
    </source>
</evidence>
<accession>A0A1I0A1V2</accession>
<feature type="transmembrane region" description="Helical" evidence="8">
    <location>
        <begin position="106"/>
        <end position="126"/>
    </location>
</feature>
<feature type="transmembrane region" description="Helical" evidence="8">
    <location>
        <begin position="133"/>
        <end position="152"/>
    </location>
</feature>
<keyword evidence="7 8" id="KW-0472">Membrane</keyword>
<dbReference type="InterPro" id="IPR037294">
    <property type="entry name" value="ABC_BtuC-like"/>
</dbReference>
<dbReference type="InterPro" id="IPR000522">
    <property type="entry name" value="ABC_transptr_permease_BtuC"/>
</dbReference>
<dbReference type="Gene3D" id="1.10.3470.10">
    <property type="entry name" value="ABC transporter involved in vitamin B12 uptake, BtuC"/>
    <property type="match status" value="1"/>
</dbReference>
<keyword evidence="10" id="KW-1185">Reference proteome</keyword>
<evidence type="ECO:0000256" key="2">
    <source>
        <dbReference type="ARBA" id="ARBA00007935"/>
    </source>
</evidence>
<comment type="similarity">
    <text evidence="2">Belongs to the binding-protein-dependent transport system permease family. FecCD subfamily.</text>
</comment>
<evidence type="ECO:0000256" key="4">
    <source>
        <dbReference type="ARBA" id="ARBA00022475"/>
    </source>
</evidence>
<feature type="transmembrane region" description="Helical" evidence="8">
    <location>
        <begin position="255"/>
        <end position="283"/>
    </location>
</feature>
<keyword evidence="4" id="KW-1003">Cell membrane</keyword>
<dbReference type="AlphaFoldDB" id="A0A1I0A1V2"/>
<dbReference type="STRING" id="1120990.SAMN03080614_101613"/>
<gene>
    <name evidence="9" type="ORF">SAMN03080614_101613</name>
</gene>
<dbReference type="EMBL" id="FOIF01000016">
    <property type="protein sequence ID" value="SES88006.1"/>
    <property type="molecule type" value="Genomic_DNA"/>
</dbReference>
<dbReference type="FunFam" id="1.10.3470.10:FF:000001">
    <property type="entry name" value="Vitamin B12 ABC transporter permease BtuC"/>
    <property type="match status" value="1"/>
</dbReference>
<evidence type="ECO:0000256" key="1">
    <source>
        <dbReference type="ARBA" id="ARBA00004651"/>
    </source>
</evidence>
<feature type="transmembrane region" description="Helical" evidence="8">
    <location>
        <begin position="295"/>
        <end position="318"/>
    </location>
</feature>
<organism evidence="9 10">
    <name type="scientific">Anaerobranca gottschalkii DSM 13577</name>
    <dbReference type="NCBI Taxonomy" id="1120990"/>
    <lineage>
        <taxon>Bacteria</taxon>
        <taxon>Bacillati</taxon>
        <taxon>Bacillota</taxon>
        <taxon>Clostridia</taxon>
        <taxon>Eubacteriales</taxon>
        <taxon>Proteinivoracaceae</taxon>
        <taxon>Anaerobranca</taxon>
    </lineage>
</organism>
<dbReference type="PANTHER" id="PTHR30472:SF25">
    <property type="entry name" value="ABC TRANSPORTER PERMEASE PROTEIN MJ0876-RELATED"/>
    <property type="match status" value="1"/>
</dbReference>
<evidence type="ECO:0000313" key="9">
    <source>
        <dbReference type="EMBL" id="SES88006.1"/>
    </source>
</evidence>
<dbReference type="RefSeq" id="WP_091350132.1">
    <property type="nucleotide sequence ID" value="NZ_FOIF01000016.1"/>
</dbReference>
<dbReference type="SUPFAM" id="SSF81345">
    <property type="entry name" value="ABC transporter involved in vitamin B12 uptake, BtuC"/>
    <property type="match status" value="1"/>
</dbReference>
<evidence type="ECO:0000256" key="8">
    <source>
        <dbReference type="SAM" id="Phobius"/>
    </source>
</evidence>
<protein>
    <submittedName>
        <fullName evidence="9">Iron complex transport system permease protein</fullName>
    </submittedName>
</protein>
<keyword evidence="3" id="KW-0813">Transport</keyword>